<gene>
    <name evidence="1" type="ordered locus">KNP414_01150</name>
</gene>
<protein>
    <recommendedName>
        <fullName evidence="3">VOC domain-containing protein</fullName>
    </recommendedName>
</protein>
<dbReference type="KEGG" id="pms:KNP414_01150"/>
<dbReference type="Proteomes" id="UP000006620">
    <property type="component" value="Chromosome"/>
</dbReference>
<name>F8FF17_PAEMK</name>
<reference evidence="2" key="1">
    <citation type="submission" date="2011-06" db="EMBL/GenBank/DDBJ databases">
        <title>Complete genome sequence of Paenibacillus mucilaginosus KNP414.</title>
        <authorList>
            <person name="Wang J."/>
            <person name="Hu S."/>
            <person name="Hu X."/>
            <person name="Zhang B."/>
            <person name="Dong D."/>
            <person name="Zhang S."/>
            <person name="Zhao K."/>
            <person name="Wu D."/>
        </authorList>
    </citation>
    <scope>NUCLEOTIDE SEQUENCE [LARGE SCALE GENOMIC DNA]</scope>
    <source>
        <strain evidence="2">KNP414</strain>
    </source>
</reference>
<dbReference type="SUPFAM" id="SSF54593">
    <property type="entry name" value="Glyoxalase/Bleomycin resistance protein/Dihydroxybiphenyl dioxygenase"/>
    <property type="match status" value="1"/>
</dbReference>
<reference evidence="1 2" key="2">
    <citation type="journal article" date="2013" name="Genome Announc.">
        <title>Genome Sequence of Growth-Improving Paenibacillus mucilaginosus Strain KNP414.</title>
        <authorList>
            <person name="Lu J.J."/>
            <person name="Wang J.F."/>
            <person name="Hu X.F."/>
        </authorList>
    </citation>
    <scope>NUCLEOTIDE SEQUENCE [LARGE SCALE GENOMIC DNA]</scope>
    <source>
        <strain evidence="1 2">KNP414</strain>
    </source>
</reference>
<dbReference type="HOGENOM" id="CLU_142859_0_0_9"/>
<evidence type="ECO:0000313" key="2">
    <source>
        <dbReference type="Proteomes" id="UP000006620"/>
    </source>
</evidence>
<dbReference type="AlphaFoldDB" id="F8FF17"/>
<accession>F8FF17</accession>
<sequence length="124" mass="14181">MKVLDTMIRVYIEPDQLESTINFYEALYQERCKARVRYEDLHLDLAMVSQVLIMAGDANIRKELEIASATIVVDSIQEARDFLQQQGAVCLTEPQQTPGSWIMFVKHPDGLVAEYVQPFPHDPV</sequence>
<dbReference type="Gene3D" id="3.10.180.10">
    <property type="entry name" value="2,3-Dihydroxybiphenyl 1,2-Dioxygenase, domain 1"/>
    <property type="match status" value="1"/>
</dbReference>
<proteinExistence type="predicted"/>
<evidence type="ECO:0008006" key="3">
    <source>
        <dbReference type="Google" id="ProtNLM"/>
    </source>
</evidence>
<dbReference type="InterPro" id="IPR029068">
    <property type="entry name" value="Glyas_Bleomycin-R_OHBP_Dase"/>
</dbReference>
<organism evidence="1 2">
    <name type="scientific">Paenibacillus mucilaginosus (strain KNP414)</name>
    <dbReference type="NCBI Taxonomy" id="1036673"/>
    <lineage>
        <taxon>Bacteria</taxon>
        <taxon>Bacillati</taxon>
        <taxon>Bacillota</taxon>
        <taxon>Bacilli</taxon>
        <taxon>Bacillales</taxon>
        <taxon>Paenibacillaceae</taxon>
        <taxon>Paenibacillus</taxon>
    </lineage>
</organism>
<dbReference type="EMBL" id="CP002869">
    <property type="protein sequence ID" value="AEI39717.1"/>
    <property type="molecule type" value="Genomic_DNA"/>
</dbReference>
<evidence type="ECO:0000313" key="1">
    <source>
        <dbReference type="EMBL" id="AEI39717.1"/>
    </source>
</evidence>
<dbReference type="RefSeq" id="WP_013914880.1">
    <property type="nucleotide sequence ID" value="NC_015690.1"/>
</dbReference>